<protein>
    <submittedName>
        <fullName evidence="1">Uncharacterized protein</fullName>
    </submittedName>
</protein>
<gene>
    <name evidence="1" type="ORF">SAMN05443144_101266</name>
</gene>
<evidence type="ECO:0000313" key="1">
    <source>
        <dbReference type="EMBL" id="SHE42359.1"/>
    </source>
</evidence>
<evidence type="ECO:0000313" key="2">
    <source>
        <dbReference type="Proteomes" id="UP000184041"/>
    </source>
</evidence>
<sequence>MKRSLQSKIGLFLLMLTSIGLTISTLHSHHHLEWNHSSDFTDTGHCLSKDTAVCPIVGYIFEKEVLSASRSGNIFFSVKEIITEENNTIDDASTVVSRGRSPPALI</sequence>
<organism evidence="1 2">
    <name type="scientific">Fodinibius roseus</name>
    <dbReference type="NCBI Taxonomy" id="1194090"/>
    <lineage>
        <taxon>Bacteria</taxon>
        <taxon>Pseudomonadati</taxon>
        <taxon>Balneolota</taxon>
        <taxon>Balneolia</taxon>
        <taxon>Balneolales</taxon>
        <taxon>Balneolaceae</taxon>
        <taxon>Fodinibius</taxon>
    </lineage>
</organism>
<dbReference type="RefSeq" id="WP_073059000.1">
    <property type="nucleotide sequence ID" value="NZ_FQUS01000001.1"/>
</dbReference>
<dbReference type="AlphaFoldDB" id="A0A1M4TCT1"/>
<proteinExistence type="predicted"/>
<reference evidence="1 2" key="1">
    <citation type="submission" date="2016-11" db="EMBL/GenBank/DDBJ databases">
        <authorList>
            <person name="Jaros S."/>
            <person name="Januszkiewicz K."/>
            <person name="Wedrychowicz H."/>
        </authorList>
    </citation>
    <scope>NUCLEOTIDE SEQUENCE [LARGE SCALE GENOMIC DNA]</scope>
    <source>
        <strain evidence="1 2">DSM 21986</strain>
    </source>
</reference>
<dbReference type="Proteomes" id="UP000184041">
    <property type="component" value="Unassembled WGS sequence"/>
</dbReference>
<accession>A0A1M4TCT1</accession>
<name>A0A1M4TCT1_9BACT</name>
<keyword evidence="2" id="KW-1185">Reference proteome</keyword>
<dbReference type="EMBL" id="FQUS01000001">
    <property type="protein sequence ID" value="SHE42359.1"/>
    <property type="molecule type" value="Genomic_DNA"/>
</dbReference>
<dbReference type="OrthoDB" id="1525299at2"/>